<dbReference type="InterPro" id="IPR011701">
    <property type="entry name" value="MFS"/>
</dbReference>
<feature type="transmembrane region" description="Helical" evidence="6">
    <location>
        <begin position="109"/>
        <end position="127"/>
    </location>
</feature>
<dbReference type="EMBL" id="KZ805313">
    <property type="protein sequence ID" value="PVI05586.1"/>
    <property type="molecule type" value="Genomic_DNA"/>
</dbReference>
<feature type="region of interest" description="Disordered" evidence="5">
    <location>
        <begin position="1"/>
        <end position="33"/>
    </location>
</feature>
<proteinExistence type="predicted"/>
<feature type="transmembrane region" description="Helical" evidence="6">
    <location>
        <begin position="42"/>
        <end position="62"/>
    </location>
</feature>
<sequence length="483" mass="53430">MKSEKGKQKAEKDVEEKDPNLVDWDGPEDPDNPQNMPRWRKWVITFTLSFVVVCITFASSVFSTATLVTAEQFHVSTVIMTLPTSLFVVGFAVGPPIWGPMSEIYGRKLPLFIGFGLFCIFQIPVAVAQNLSTIMVCRFFGGVFGSAPLAIGGGQLADFWGPLDRGVAITFFAAATFVGPIGGPIVGEFIVASDLGWRWTSYITAVMGFTLMFIALLVVPETYAPVLLSRRATEIRFRTKNWAIHAPLDEQRFDLGTVAQKYFLRPFAMLIFEPILILITVYMSLIYGIMYLSFVAYPIAFQELRGWKPGVGSLPFLSIGLGVVVGGFIIVYMTKTRFARIMQREGRVVPEERLIPMMIGGFLFPVGMFGFAWTSNPHITPVPQIIAGIPIGAGILMIFLQGFNYIIDVYLMYANSAIAANTLVRSAFGAGFPLFASSMYHSLGVAWASSVLAFLCVALFPVPFLFYVFGKKIRQKSRYSPVK</sequence>
<evidence type="ECO:0000256" key="3">
    <source>
        <dbReference type="ARBA" id="ARBA00022989"/>
    </source>
</evidence>
<dbReference type="InterPro" id="IPR036259">
    <property type="entry name" value="MFS_trans_sf"/>
</dbReference>
<keyword evidence="2 6" id="KW-0812">Transmembrane</keyword>
<feature type="transmembrane region" description="Helical" evidence="6">
    <location>
        <begin position="74"/>
        <end position="97"/>
    </location>
</feature>
<evidence type="ECO:0000313" key="8">
    <source>
        <dbReference type="EMBL" id="PVI05586.1"/>
    </source>
</evidence>
<evidence type="ECO:0000313" key="9">
    <source>
        <dbReference type="Proteomes" id="UP000244855"/>
    </source>
</evidence>
<feature type="transmembrane region" description="Helical" evidence="6">
    <location>
        <begin position="270"/>
        <end position="294"/>
    </location>
</feature>
<feature type="domain" description="Major facilitator superfamily (MFS) profile" evidence="7">
    <location>
        <begin position="44"/>
        <end position="473"/>
    </location>
</feature>
<reference evidence="8 9" key="1">
    <citation type="journal article" date="2018" name="Sci. Rep.">
        <title>Comparative genomics provides insights into the lifestyle and reveals functional heterogeneity of dark septate endophytic fungi.</title>
        <authorList>
            <person name="Knapp D.G."/>
            <person name="Nemeth J.B."/>
            <person name="Barry K."/>
            <person name="Hainaut M."/>
            <person name="Henrissat B."/>
            <person name="Johnson J."/>
            <person name="Kuo A."/>
            <person name="Lim J.H.P."/>
            <person name="Lipzen A."/>
            <person name="Nolan M."/>
            <person name="Ohm R.A."/>
            <person name="Tamas L."/>
            <person name="Grigoriev I.V."/>
            <person name="Spatafora J.W."/>
            <person name="Nagy L.G."/>
            <person name="Kovacs G.M."/>
        </authorList>
    </citation>
    <scope>NUCLEOTIDE SEQUENCE [LARGE SCALE GENOMIC DNA]</scope>
    <source>
        <strain evidence="8 9">DSE2036</strain>
    </source>
</reference>
<dbReference type="InterPro" id="IPR020846">
    <property type="entry name" value="MFS_dom"/>
</dbReference>
<comment type="subcellular location">
    <subcellularLocation>
        <location evidence="1">Membrane</location>
        <topology evidence="1">Multi-pass membrane protein</topology>
    </subcellularLocation>
</comment>
<name>A0A2V1E5G1_9PLEO</name>
<dbReference type="PROSITE" id="PS50850">
    <property type="entry name" value="MFS"/>
    <property type="match status" value="1"/>
</dbReference>
<feature type="transmembrane region" description="Helical" evidence="6">
    <location>
        <begin position="314"/>
        <end position="333"/>
    </location>
</feature>
<evidence type="ECO:0000256" key="5">
    <source>
        <dbReference type="SAM" id="MobiDB-lite"/>
    </source>
</evidence>
<keyword evidence="9" id="KW-1185">Reference proteome</keyword>
<protein>
    <submittedName>
        <fullName evidence="8">Bicyclomycin resistance protein</fullName>
    </submittedName>
</protein>
<feature type="compositionally biased region" description="Basic and acidic residues" evidence="5">
    <location>
        <begin position="1"/>
        <end position="20"/>
    </location>
</feature>
<dbReference type="AlphaFoldDB" id="A0A2V1E5G1"/>
<evidence type="ECO:0000259" key="7">
    <source>
        <dbReference type="PROSITE" id="PS50850"/>
    </source>
</evidence>
<evidence type="ECO:0000256" key="1">
    <source>
        <dbReference type="ARBA" id="ARBA00004141"/>
    </source>
</evidence>
<dbReference type="CDD" id="cd17323">
    <property type="entry name" value="MFS_Tpo1_MDR_like"/>
    <property type="match status" value="1"/>
</dbReference>
<dbReference type="PANTHER" id="PTHR23502">
    <property type="entry name" value="MAJOR FACILITATOR SUPERFAMILY"/>
    <property type="match status" value="1"/>
</dbReference>
<gene>
    <name evidence="8" type="ORF">DM02DRAFT_516580</name>
</gene>
<keyword evidence="4 6" id="KW-0472">Membrane</keyword>
<organism evidence="8 9">
    <name type="scientific">Periconia macrospinosa</name>
    <dbReference type="NCBI Taxonomy" id="97972"/>
    <lineage>
        <taxon>Eukaryota</taxon>
        <taxon>Fungi</taxon>
        <taxon>Dikarya</taxon>
        <taxon>Ascomycota</taxon>
        <taxon>Pezizomycotina</taxon>
        <taxon>Dothideomycetes</taxon>
        <taxon>Pleosporomycetidae</taxon>
        <taxon>Pleosporales</taxon>
        <taxon>Massarineae</taxon>
        <taxon>Periconiaceae</taxon>
        <taxon>Periconia</taxon>
    </lineage>
</organism>
<dbReference type="STRING" id="97972.A0A2V1E5G1"/>
<dbReference type="OrthoDB" id="446368at2759"/>
<evidence type="ECO:0000256" key="4">
    <source>
        <dbReference type="ARBA" id="ARBA00023136"/>
    </source>
</evidence>
<dbReference type="Gene3D" id="1.20.1250.20">
    <property type="entry name" value="MFS general substrate transporter like domains"/>
    <property type="match status" value="1"/>
</dbReference>
<keyword evidence="3 6" id="KW-1133">Transmembrane helix</keyword>
<feature type="transmembrane region" description="Helical" evidence="6">
    <location>
        <begin position="446"/>
        <end position="469"/>
    </location>
</feature>
<dbReference type="GO" id="GO:0022857">
    <property type="term" value="F:transmembrane transporter activity"/>
    <property type="evidence" value="ECO:0007669"/>
    <property type="project" value="InterPro"/>
</dbReference>
<dbReference type="GO" id="GO:0005886">
    <property type="term" value="C:plasma membrane"/>
    <property type="evidence" value="ECO:0007669"/>
    <property type="project" value="TreeGrafter"/>
</dbReference>
<dbReference type="Pfam" id="PF07690">
    <property type="entry name" value="MFS_1"/>
    <property type="match status" value="1"/>
</dbReference>
<feature type="transmembrane region" description="Helical" evidence="6">
    <location>
        <begin position="385"/>
        <end position="406"/>
    </location>
</feature>
<feature type="transmembrane region" description="Helical" evidence="6">
    <location>
        <begin position="133"/>
        <end position="154"/>
    </location>
</feature>
<dbReference type="PANTHER" id="PTHR23502:SF47">
    <property type="entry name" value="MAJOR FACILITATOR SUPERFAMILY (MFS) PROFILE DOMAIN-CONTAINING PROTEIN-RELATED"/>
    <property type="match status" value="1"/>
</dbReference>
<dbReference type="Proteomes" id="UP000244855">
    <property type="component" value="Unassembled WGS sequence"/>
</dbReference>
<accession>A0A2V1E5G1</accession>
<feature type="transmembrane region" description="Helical" evidence="6">
    <location>
        <begin position="418"/>
        <end position="440"/>
    </location>
</feature>
<feature type="transmembrane region" description="Helical" evidence="6">
    <location>
        <begin position="166"/>
        <end position="187"/>
    </location>
</feature>
<feature type="transmembrane region" description="Helical" evidence="6">
    <location>
        <begin position="199"/>
        <end position="219"/>
    </location>
</feature>
<evidence type="ECO:0000256" key="2">
    <source>
        <dbReference type="ARBA" id="ARBA00022692"/>
    </source>
</evidence>
<evidence type="ECO:0000256" key="6">
    <source>
        <dbReference type="SAM" id="Phobius"/>
    </source>
</evidence>
<feature type="transmembrane region" description="Helical" evidence="6">
    <location>
        <begin position="354"/>
        <end position="373"/>
    </location>
</feature>
<dbReference type="SUPFAM" id="SSF103473">
    <property type="entry name" value="MFS general substrate transporter"/>
    <property type="match status" value="1"/>
</dbReference>
<dbReference type="FunFam" id="1.20.1250.20:FF:000011">
    <property type="entry name" value="MFS multidrug transporter, putative"/>
    <property type="match status" value="1"/>
</dbReference>